<dbReference type="InterPro" id="IPR005625">
    <property type="entry name" value="PepSY-ass_TM"/>
</dbReference>
<feature type="transmembrane region" description="Helical" evidence="2">
    <location>
        <begin position="239"/>
        <end position="259"/>
    </location>
</feature>
<evidence type="ECO:0000313" key="4">
    <source>
        <dbReference type="Proteomes" id="UP000682195"/>
    </source>
</evidence>
<keyword evidence="4" id="KW-1185">Reference proteome</keyword>
<gene>
    <name evidence="3" type="ORF">J5A58_03660</name>
</gene>
<keyword evidence="2" id="KW-0472">Membrane</keyword>
<feature type="transmembrane region" description="Helical" evidence="2">
    <location>
        <begin position="120"/>
        <end position="141"/>
    </location>
</feature>
<feature type="transmembrane region" description="Helical" evidence="2">
    <location>
        <begin position="12"/>
        <end position="33"/>
    </location>
</feature>
<feature type="region of interest" description="Disordered" evidence="1">
    <location>
        <begin position="195"/>
        <end position="221"/>
    </location>
</feature>
<feature type="compositionally biased region" description="Basic and acidic residues" evidence="1">
    <location>
        <begin position="201"/>
        <end position="215"/>
    </location>
</feature>
<keyword evidence="2" id="KW-0812">Transmembrane</keyword>
<evidence type="ECO:0000256" key="1">
    <source>
        <dbReference type="SAM" id="MobiDB-lite"/>
    </source>
</evidence>
<feature type="region of interest" description="Disordered" evidence="1">
    <location>
        <begin position="162"/>
        <end position="181"/>
    </location>
</feature>
<keyword evidence="2" id="KW-1133">Transmembrane helix</keyword>
<accession>A0ABX7XR26</accession>
<organism evidence="3 4">
    <name type="scientific">Prevotella melaninogenica</name>
    <dbReference type="NCBI Taxonomy" id="28132"/>
    <lineage>
        <taxon>Bacteria</taxon>
        <taxon>Pseudomonadati</taxon>
        <taxon>Bacteroidota</taxon>
        <taxon>Bacteroidia</taxon>
        <taxon>Bacteroidales</taxon>
        <taxon>Prevotellaceae</taxon>
        <taxon>Prevotella</taxon>
    </lineage>
</organism>
<evidence type="ECO:0000256" key="2">
    <source>
        <dbReference type="SAM" id="Phobius"/>
    </source>
</evidence>
<protein>
    <submittedName>
        <fullName evidence="3">PepSY domain-containing protein</fullName>
    </submittedName>
</protein>
<dbReference type="PANTHER" id="PTHR34219:SF3">
    <property type="entry name" value="BLL7967 PROTEIN"/>
    <property type="match status" value="1"/>
</dbReference>
<proteinExistence type="predicted"/>
<dbReference type="Proteomes" id="UP000682195">
    <property type="component" value="Chromosome 1"/>
</dbReference>
<dbReference type="EMBL" id="CP072361">
    <property type="protein sequence ID" value="QUB76083.1"/>
    <property type="molecule type" value="Genomic_DNA"/>
</dbReference>
<name>A0ABX7XR26_9BACT</name>
<feature type="transmembrane region" description="Helical" evidence="2">
    <location>
        <begin position="77"/>
        <end position="99"/>
    </location>
</feature>
<reference evidence="3 4" key="1">
    <citation type="submission" date="2021-03" db="EMBL/GenBank/DDBJ databases">
        <title>Human Oral Microbial Genomes.</title>
        <authorList>
            <person name="Johnston C.D."/>
            <person name="Chen T."/>
            <person name="Dewhirst F.E."/>
        </authorList>
    </citation>
    <scope>NUCLEOTIDE SEQUENCE [LARGE SCALE GENOMIC DNA]</scope>
    <source>
        <strain evidence="3 4">F0054</strain>
    </source>
</reference>
<evidence type="ECO:0000313" key="3">
    <source>
        <dbReference type="EMBL" id="QUB76083.1"/>
    </source>
</evidence>
<dbReference type="Pfam" id="PF03929">
    <property type="entry name" value="PepSY_TM"/>
    <property type="match status" value="1"/>
</dbReference>
<sequence>MRKFFLKIHKWFALPLGVIMAILCFSGLAILLIKDLAPLFDMNAKEMPIYTTIVRLHRWLFMKPENAHDGGLSLGRILTAVSSICMTIVLLSGIVIWWPKSKKALKNRLKISTSKGFRRFVYDSHVSLGIYVVIFLLLMSLTGPVFSFGWYRQGMSKLFGQPMPPKGMKMQQPKDRAKQSATNDKAFAQVDTSQIKQKTQAAKDEAKDMKGDQHGKKPKGGKLFKQLHTGTWGGWFSRVLYAIAAFIGGFLPISGYYLWWKRRSREKN</sequence>
<dbReference type="RefSeq" id="WP_211808061.1">
    <property type="nucleotide sequence ID" value="NZ_CP072361.1"/>
</dbReference>
<dbReference type="PANTHER" id="PTHR34219">
    <property type="entry name" value="IRON-REGULATED INNER MEMBRANE PROTEIN-RELATED"/>
    <property type="match status" value="1"/>
</dbReference>